<dbReference type="OrthoDB" id="5382203at2759"/>
<feature type="compositionally biased region" description="Basic and acidic residues" evidence="1">
    <location>
        <begin position="754"/>
        <end position="766"/>
    </location>
</feature>
<feature type="region of interest" description="Disordered" evidence="1">
    <location>
        <begin position="983"/>
        <end position="1005"/>
    </location>
</feature>
<evidence type="ECO:0000313" key="3">
    <source>
        <dbReference type="Proteomes" id="UP000289152"/>
    </source>
</evidence>
<dbReference type="Gene3D" id="1.10.20.10">
    <property type="entry name" value="Histone, subunit A"/>
    <property type="match status" value="1"/>
</dbReference>
<comment type="caution">
    <text evidence="2">The sequence shown here is derived from an EMBL/GenBank/DDBJ whole genome shotgun (WGS) entry which is preliminary data.</text>
</comment>
<feature type="compositionally biased region" description="Polar residues" evidence="1">
    <location>
        <begin position="873"/>
        <end position="899"/>
    </location>
</feature>
<feature type="compositionally biased region" description="Acidic residues" evidence="1">
    <location>
        <begin position="1052"/>
        <end position="1064"/>
    </location>
</feature>
<feature type="region of interest" description="Disordered" evidence="1">
    <location>
        <begin position="832"/>
        <end position="920"/>
    </location>
</feature>
<dbReference type="AlphaFoldDB" id="A0A4Q1BGM3"/>
<feature type="region of interest" description="Disordered" evidence="1">
    <location>
        <begin position="244"/>
        <end position="336"/>
    </location>
</feature>
<feature type="region of interest" description="Disordered" evidence="1">
    <location>
        <begin position="506"/>
        <end position="560"/>
    </location>
</feature>
<evidence type="ECO:0000313" key="2">
    <source>
        <dbReference type="EMBL" id="RXK36716.1"/>
    </source>
</evidence>
<feature type="compositionally biased region" description="Low complexity" evidence="1">
    <location>
        <begin position="514"/>
        <end position="527"/>
    </location>
</feature>
<feature type="region of interest" description="Disordered" evidence="1">
    <location>
        <begin position="754"/>
        <end position="780"/>
    </location>
</feature>
<feature type="region of interest" description="Disordered" evidence="1">
    <location>
        <begin position="655"/>
        <end position="678"/>
    </location>
</feature>
<dbReference type="InterPro" id="IPR009072">
    <property type="entry name" value="Histone-fold"/>
</dbReference>
<feature type="region of interest" description="Disordered" evidence="1">
    <location>
        <begin position="575"/>
        <end position="637"/>
    </location>
</feature>
<dbReference type="PANTHER" id="PTHR48125">
    <property type="entry name" value="LP07818P1"/>
    <property type="match status" value="1"/>
</dbReference>
<feature type="region of interest" description="Disordered" evidence="1">
    <location>
        <begin position="377"/>
        <end position="475"/>
    </location>
</feature>
<feature type="compositionally biased region" description="Basic and acidic residues" evidence="1">
    <location>
        <begin position="1036"/>
        <end position="1051"/>
    </location>
</feature>
<dbReference type="Proteomes" id="UP000289152">
    <property type="component" value="Unassembled WGS sequence"/>
</dbReference>
<feature type="compositionally biased region" description="Polar residues" evidence="1">
    <location>
        <begin position="528"/>
        <end position="540"/>
    </location>
</feature>
<sequence>MTVSDTLPFLSSTSANALISDLRPTTLSAPALQHINLLIDELITSLISAADSINPSHLRLHGIPVVFSGDKSAGDTTGLRALGRSAVGEAELELRSWYETNDPRKGLPPGGKGRGMIASKEGIAADFPVDPASQLMRYKCATFSTLAPQTPPPAGVEDSLMAAWKAAGGDTSEDTLAPAALWLTAILEHVCEHVLAQLARVVARDSSISTASVQDLYVALCEDESVWGIFKRMKVKDSLEAAIRAGSRPKRGGTPQRPSLSDSPTDVVFSSSNSPHGSKTSVGVYRAPSAEPGQRNPPTSFEQHRASPDHGRFGGLGRRPSSAKKSLSVHGHERSGSVLSVTTRSILGAYHEQLDPSMKHEEEEEFDALVRSGETMKVSLTPSRLKTVEMPGRGKTNSSPTQPAYVRPVRPTQNLSQTSLVDVPPMPQPRTDALAQSHGRGKSESGPRLTARGASTIEEEAHEDTDPLNGRKQQKHSLMEILSSAPADLPKQVNGSTKRIVPAVVLGTPPPKASAPTPTQAAPVPSTRRSPPSQLQPTFKRTTKRQDPLDDDEDLFPRPRRGKTEAQELADFLNNTAPPVTSQVNFDEPLPTSKSTRGFRSLMSKVTGGRRFDKSDKDKYNEKSYPPPLVVSTSHSNLGIAGGMKRNKSMQSMASANTMPSTNRGYEEAPPLPQKTTFRKGLPVDTLTGISGTKPDTSVTGVVLLRDIKSKDRISNDKLPSIPQQTIFSAVEGKSTTPPTQPVAALLDRRPSDLLQGKRLEDEHIRSTTPKSSPIERGPEKLAIRTSSLLAAQYKDGGSSPLPIHDKEIPSPIITVVEREITTPLPAVHFKESTSASDPDASALEPPSALSTGHDKYSSDANSFQTAEEGDSDSSPTALEPVTTDQSSQTAAPTAVTESEPTTVDTAPVTPPEPVAPSIPLEDLMPLRHLLDHATSARECRLLLSAILTQWGVPQTHPEGEWEQPTPEARVTAWLLAGRDGPLNIPLPPSSSSSRPEEDLQTPRAEISVLPLVGDSPSSERTKRIEESLDRLRRADENELSSAERFERKEEYVDDTEGEEELLTDDGATSTTSVGEDGEVHEVRVGYVQNAHRGGMTGFENVEKVHRGDLLV</sequence>
<dbReference type="InParanoid" id="A0A4Q1BGM3"/>
<feature type="region of interest" description="Disordered" evidence="1">
    <location>
        <begin position="1036"/>
        <end position="1078"/>
    </location>
</feature>
<organism evidence="2 3">
    <name type="scientific">Tremella mesenterica</name>
    <name type="common">Jelly fungus</name>
    <dbReference type="NCBI Taxonomy" id="5217"/>
    <lineage>
        <taxon>Eukaryota</taxon>
        <taxon>Fungi</taxon>
        <taxon>Dikarya</taxon>
        <taxon>Basidiomycota</taxon>
        <taxon>Agaricomycotina</taxon>
        <taxon>Tremellomycetes</taxon>
        <taxon>Tremellales</taxon>
        <taxon>Tremellaceae</taxon>
        <taxon>Tremella</taxon>
    </lineage>
</organism>
<keyword evidence="3" id="KW-1185">Reference proteome</keyword>
<gene>
    <name evidence="2" type="ORF">M231_06023</name>
</gene>
<dbReference type="PANTHER" id="PTHR48125:SF10">
    <property type="entry name" value="OS12G0136300 PROTEIN"/>
    <property type="match status" value="1"/>
</dbReference>
<protein>
    <submittedName>
        <fullName evidence="2">Uncharacterized protein</fullName>
    </submittedName>
</protein>
<feature type="compositionally biased region" description="Polar residues" evidence="1">
    <location>
        <begin position="655"/>
        <end position="664"/>
    </location>
</feature>
<feature type="compositionally biased region" description="Polar residues" evidence="1">
    <location>
        <begin position="575"/>
        <end position="585"/>
    </location>
</feature>
<feature type="compositionally biased region" description="Basic and acidic residues" evidence="1">
    <location>
        <begin position="610"/>
        <end position="622"/>
    </location>
</feature>
<evidence type="ECO:0000256" key="1">
    <source>
        <dbReference type="SAM" id="MobiDB-lite"/>
    </source>
</evidence>
<reference evidence="2 3" key="1">
    <citation type="submission" date="2016-06" db="EMBL/GenBank/DDBJ databases">
        <title>Evolution of pathogenesis and genome organization in the Tremellales.</title>
        <authorList>
            <person name="Cuomo C."/>
            <person name="Litvintseva A."/>
            <person name="Heitman J."/>
            <person name="Chen Y."/>
            <person name="Sun S."/>
            <person name="Springer D."/>
            <person name="Dromer F."/>
            <person name="Young S."/>
            <person name="Zeng Q."/>
            <person name="Chapman S."/>
            <person name="Gujja S."/>
            <person name="Saif S."/>
            <person name="Birren B."/>
        </authorList>
    </citation>
    <scope>NUCLEOTIDE SEQUENCE [LARGE SCALE GENOMIC DNA]</scope>
    <source>
        <strain evidence="2 3">ATCC 28783</strain>
    </source>
</reference>
<dbReference type="GO" id="GO:0046982">
    <property type="term" value="F:protein heterodimerization activity"/>
    <property type="evidence" value="ECO:0007669"/>
    <property type="project" value="InterPro"/>
</dbReference>
<accession>A0A4Q1BGM3</accession>
<feature type="compositionally biased region" description="Polar residues" evidence="1">
    <location>
        <begin position="411"/>
        <end position="420"/>
    </location>
</feature>
<feature type="compositionally biased region" description="Polar residues" evidence="1">
    <location>
        <begin position="256"/>
        <end position="281"/>
    </location>
</feature>
<proteinExistence type="predicted"/>
<name>A0A4Q1BGM3_TREME</name>
<dbReference type="EMBL" id="SDIL01000089">
    <property type="protein sequence ID" value="RXK36716.1"/>
    <property type="molecule type" value="Genomic_DNA"/>
</dbReference>
<feature type="compositionally biased region" description="Basic and acidic residues" evidence="1">
    <location>
        <begin position="302"/>
        <end position="312"/>
    </location>
</feature>
<dbReference type="STRING" id="5217.A0A4Q1BGM3"/>